<dbReference type="Proteomes" id="UP000308600">
    <property type="component" value="Unassembled WGS sequence"/>
</dbReference>
<protein>
    <submittedName>
        <fullName evidence="1">Uncharacterized protein</fullName>
    </submittedName>
</protein>
<gene>
    <name evidence="1" type="ORF">BDN72DRAFT_833584</name>
</gene>
<sequence>MSKLQACSVAPAQQLVVKNGQGEIRVNLTDSLSPYQNKIDRTRSQCGFKKCYKVAGVTIRVATDLTGFTDNAKPPRLTSVKPASVLHPLSVMTSTTSPPHQIHFHDLPVELQEQIVQSPVLSRDDLLNLAKTSRRINTLAIRRFFDMHQVTSPTEQFRSTIECVPRSEVLTNPWFPIPRATFRCFPNVLQGLAIAFDIKSIEDFQCTFRSSTQHRFSCDLKPFRRFIQTIQMLEHVRNVSLTFEPGNHFGVVGCCWCLTEWKDMMGTLLNTFVERGCESLTICNGDLPVLAITGRRREDGLGMPLDKAKVPRRRQRNIFRKTRSLFSPKPKPASPTIAGATLDWVRYPQANVLLDELELAQVSEEALRSSQLRHLQISSRTLLQPPCSHWTYSMLQTPNLTSLHLHSIKETTWPHIFSWMLPPLRSKLLELSIEGCPDLPTTPLIDFVTQLQALTRLKLAHPMPDVSKYKLHSKWGFFSRSGSTGHIPDNGSTQILPNLISLHAFPDWIQLLCPASPSSSSSSLSLVLSSGLRLNRGKGWGRDSKILSPLPSRPKLQHLHIYPRTFSTVSRLEFRYTDSLSVVKPILVSSAFPWSTSSHTGADSSPKSKPLEVGLEIYDSYSISQMQRDIIELGGGSGGVTVSHDQQSSSSSHPPTPNLPNRPTGYELYDRITELVINNPGVLRPANHRTLCEFLAMWKGVKKVEVKSVAAPVSRRSIVGGSISVRRTTWREENVERLLKEAKVVCPNVEVFVLGEKEYRVTQSEEDDKADAIKANGHRTNGNMITTMTTMDDK</sequence>
<proteinExistence type="predicted"/>
<keyword evidence="2" id="KW-1185">Reference proteome</keyword>
<evidence type="ECO:0000313" key="2">
    <source>
        <dbReference type="Proteomes" id="UP000308600"/>
    </source>
</evidence>
<dbReference type="EMBL" id="ML208269">
    <property type="protein sequence ID" value="TFK74254.1"/>
    <property type="molecule type" value="Genomic_DNA"/>
</dbReference>
<organism evidence="1 2">
    <name type="scientific">Pluteus cervinus</name>
    <dbReference type="NCBI Taxonomy" id="181527"/>
    <lineage>
        <taxon>Eukaryota</taxon>
        <taxon>Fungi</taxon>
        <taxon>Dikarya</taxon>
        <taxon>Basidiomycota</taxon>
        <taxon>Agaricomycotina</taxon>
        <taxon>Agaricomycetes</taxon>
        <taxon>Agaricomycetidae</taxon>
        <taxon>Agaricales</taxon>
        <taxon>Pluteineae</taxon>
        <taxon>Pluteaceae</taxon>
        <taxon>Pluteus</taxon>
    </lineage>
</organism>
<evidence type="ECO:0000313" key="1">
    <source>
        <dbReference type="EMBL" id="TFK74254.1"/>
    </source>
</evidence>
<reference evidence="1 2" key="1">
    <citation type="journal article" date="2019" name="Nat. Ecol. Evol.">
        <title>Megaphylogeny resolves global patterns of mushroom evolution.</title>
        <authorList>
            <person name="Varga T."/>
            <person name="Krizsan K."/>
            <person name="Foldi C."/>
            <person name="Dima B."/>
            <person name="Sanchez-Garcia M."/>
            <person name="Sanchez-Ramirez S."/>
            <person name="Szollosi G.J."/>
            <person name="Szarkandi J.G."/>
            <person name="Papp V."/>
            <person name="Albert L."/>
            <person name="Andreopoulos W."/>
            <person name="Angelini C."/>
            <person name="Antonin V."/>
            <person name="Barry K.W."/>
            <person name="Bougher N.L."/>
            <person name="Buchanan P."/>
            <person name="Buyck B."/>
            <person name="Bense V."/>
            <person name="Catcheside P."/>
            <person name="Chovatia M."/>
            <person name="Cooper J."/>
            <person name="Damon W."/>
            <person name="Desjardin D."/>
            <person name="Finy P."/>
            <person name="Geml J."/>
            <person name="Haridas S."/>
            <person name="Hughes K."/>
            <person name="Justo A."/>
            <person name="Karasinski D."/>
            <person name="Kautmanova I."/>
            <person name="Kiss B."/>
            <person name="Kocsube S."/>
            <person name="Kotiranta H."/>
            <person name="LaButti K.M."/>
            <person name="Lechner B.E."/>
            <person name="Liimatainen K."/>
            <person name="Lipzen A."/>
            <person name="Lukacs Z."/>
            <person name="Mihaltcheva S."/>
            <person name="Morgado L.N."/>
            <person name="Niskanen T."/>
            <person name="Noordeloos M.E."/>
            <person name="Ohm R.A."/>
            <person name="Ortiz-Santana B."/>
            <person name="Ovrebo C."/>
            <person name="Racz N."/>
            <person name="Riley R."/>
            <person name="Savchenko A."/>
            <person name="Shiryaev A."/>
            <person name="Soop K."/>
            <person name="Spirin V."/>
            <person name="Szebenyi C."/>
            <person name="Tomsovsky M."/>
            <person name="Tulloss R.E."/>
            <person name="Uehling J."/>
            <person name="Grigoriev I.V."/>
            <person name="Vagvolgyi C."/>
            <person name="Papp T."/>
            <person name="Martin F.M."/>
            <person name="Miettinen O."/>
            <person name="Hibbett D.S."/>
            <person name="Nagy L.G."/>
        </authorList>
    </citation>
    <scope>NUCLEOTIDE SEQUENCE [LARGE SCALE GENOMIC DNA]</scope>
    <source>
        <strain evidence="1 2">NL-1719</strain>
    </source>
</reference>
<accession>A0ACD3B980</accession>
<name>A0ACD3B980_9AGAR</name>